<feature type="domain" description="NAD-dependent epimerase/dehydratase" evidence="1">
    <location>
        <begin position="8"/>
        <end position="218"/>
    </location>
</feature>
<dbReference type="InterPro" id="IPR010099">
    <property type="entry name" value="SDR39U1"/>
</dbReference>
<dbReference type="EMBL" id="OC988926">
    <property type="protein sequence ID" value="CAG4645581.1"/>
    <property type="molecule type" value="Genomic_DNA"/>
</dbReference>
<dbReference type="Pfam" id="PF01370">
    <property type="entry name" value="Epimerase"/>
    <property type="match status" value="1"/>
</dbReference>
<evidence type="ECO:0000259" key="2">
    <source>
        <dbReference type="Pfam" id="PF08338"/>
    </source>
</evidence>
<proteinExistence type="predicted"/>
<dbReference type="NCBIfam" id="TIGR01777">
    <property type="entry name" value="yfcH"/>
    <property type="match status" value="1"/>
</dbReference>
<sequence length="311" mass="33744">MPPTLGHVVVGGGTGFVGSALCSHLRNKGHAVTVISRQPGPFCMTWGDLSKNGLPKGVTAVVSLAGQNVLDPLKRWNDEFKQIVVASRINTTQALVKAIVAADEKPKVFVATSGIGYYPPSKTAEYSEDSPGGKGDFFAQLCTQWEEAAKLPPSETQVRQVVIRSGVVLGRHGGMIKQIFAPFYLGTGGPIGGGDQYFPWIQIKDLVRLFTHAIENEKAEGILNGVAPEIITNRQFAQAFGRALWRPAIIPLPSFAVQAVFGAERAKMIIEGQKVFPRRTIESGFEYEYPNIQSACQTFNKLIDMDAALEK</sequence>
<name>A0A9N6WR83_9CRUS</name>
<accession>A0A9N6WR83</accession>
<dbReference type="InterPro" id="IPR013549">
    <property type="entry name" value="DUF1731"/>
</dbReference>
<evidence type="ECO:0000313" key="3">
    <source>
        <dbReference type="EMBL" id="CAG4645581.1"/>
    </source>
</evidence>
<dbReference type="PANTHER" id="PTHR11092:SF0">
    <property type="entry name" value="EPIMERASE FAMILY PROTEIN SDR39U1"/>
    <property type="match status" value="1"/>
</dbReference>
<protein>
    <submittedName>
        <fullName evidence="3">EOG090X07KR</fullName>
    </submittedName>
</protein>
<evidence type="ECO:0000259" key="1">
    <source>
        <dbReference type="Pfam" id="PF01370"/>
    </source>
</evidence>
<feature type="domain" description="DUF1731" evidence="2">
    <location>
        <begin position="252"/>
        <end position="297"/>
    </location>
</feature>
<dbReference type="Gene3D" id="3.40.50.720">
    <property type="entry name" value="NAD(P)-binding Rossmann-like Domain"/>
    <property type="match status" value="1"/>
</dbReference>
<organism evidence="3">
    <name type="scientific">Lynceus sp. MCZ IZ 141354</name>
    <dbReference type="NCBI Taxonomy" id="1930659"/>
    <lineage>
        <taxon>Eukaryota</taxon>
        <taxon>Metazoa</taxon>
        <taxon>Ecdysozoa</taxon>
        <taxon>Arthropoda</taxon>
        <taxon>Crustacea</taxon>
        <taxon>Branchiopoda</taxon>
        <taxon>Diplostraca</taxon>
        <taxon>Laevicaudata</taxon>
        <taxon>Lynceidae</taxon>
        <taxon>Lynceus</taxon>
    </lineage>
</organism>
<dbReference type="InterPro" id="IPR001509">
    <property type="entry name" value="Epimerase_deHydtase"/>
</dbReference>
<reference evidence="3" key="1">
    <citation type="submission" date="2021-04" db="EMBL/GenBank/DDBJ databases">
        <authorList>
            <person name="Cornetti L."/>
        </authorList>
    </citation>
    <scope>NUCLEOTIDE SEQUENCE</scope>
</reference>
<dbReference type="AlphaFoldDB" id="A0A9N6WR83"/>
<dbReference type="Pfam" id="PF08338">
    <property type="entry name" value="DUF1731"/>
    <property type="match status" value="1"/>
</dbReference>
<gene>
    <name evidence="3" type="primary">EOG090X07KR</name>
</gene>
<dbReference type="InterPro" id="IPR036291">
    <property type="entry name" value="NAD(P)-bd_dom_sf"/>
</dbReference>
<dbReference type="PANTHER" id="PTHR11092">
    <property type="entry name" value="SUGAR NUCLEOTIDE EPIMERASE RELATED"/>
    <property type="match status" value="1"/>
</dbReference>
<dbReference type="SUPFAM" id="SSF51735">
    <property type="entry name" value="NAD(P)-binding Rossmann-fold domains"/>
    <property type="match status" value="1"/>
</dbReference>